<evidence type="ECO:0000313" key="1">
    <source>
        <dbReference type="EMBL" id="SDG71504.1"/>
    </source>
</evidence>
<organism evidence="1 2">
    <name type="scientific">Lentzea fradiae</name>
    <dbReference type="NCBI Taxonomy" id="200378"/>
    <lineage>
        <taxon>Bacteria</taxon>
        <taxon>Bacillati</taxon>
        <taxon>Actinomycetota</taxon>
        <taxon>Actinomycetes</taxon>
        <taxon>Pseudonocardiales</taxon>
        <taxon>Pseudonocardiaceae</taxon>
        <taxon>Lentzea</taxon>
    </lineage>
</organism>
<dbReference type="Proteomes" id="UP000199623">
    <property type="component" value="Unassembled WGS sequence"/>
</dbReference>
<dbReference type="OrthoDB" id="3218417at2"/>
<dbReference type="RefSeq" id="WP_143036030.1">
    <property type="nucleotide sequence ID" value="NZ_FNCC01000010.1"/>
</dbReference>
<accession>A0A1G7WI07</accession>
<keyword evidence="2" id="KW-1185">Reference proteome</keyword>
<reference evidence="2" key="1">
    <citation type="submission" date="2016-10" db="EMBL/GenBank/DDBJ databases">
        <authorList>
            <person name="Varghese N."/>
            <person name="Submissions S."/>
        </authorList>
    </citation>
    <scope>NUCLEOTIDE SEQUENCE [LARGE SCALE GENOMIC DNA]</scope>
    <source>
        <strain evidence="2">CGMCC 4.3506</strain>
    </source>
</reference>
<gene>
    <name evidence="1" type="ORF">SAMN05216553_110397</name>
</gene>
<dbReference type="EMBL" id="FNCC01000010">
    <property type="protein sequence ID" value="SDG71504.1"/>
    <property type="molecule type" value="Genomic_DNA"/>
</dbReference>
<protein>
    <submittedName>
        <fullName evidence="1">Uncharacterized protein</fullName>
    </submittedName>
</protein>
<dbReference type="AlphaFoldDB" id="A0A1G7WI07"/>
<sequence length="92" mass="9888">MRHEADDVVCQARNAGNAERAVETLRDAPRLAVRQARESPIAAGLIAFGCGPLVASPLPRSQAEQQIVASRERCRRTLTRTPPGRFAPGSPS</sequence>
<proteinExistence type="predicted"/>
<evidence type="ECO:0000313" key="2">
    <source>
        <dbReference type="Proteomes" id="UP000199623"/>
    </source>
</evidence>
<dbReference type="STRING" id="200378.SAMN05216553_110397"/>
<name>A0A1G7WI07_9PSEU</name>